<sequence>MSKVDEIKTEIERLPKEELTELVRWLSEKDWERWDEEIKADSEAGKLDFLVREALDAKDKGTLKDL</sequence>
<dbReference type="AlphaFoldDB" id="A0A564ZIV1"/>
<accession>A0A564ZIV1</accession>
<organism evidence="1 2">
    <name type="scientific">Candidatus Methylomirabilis lanthanidiphila</name>
    <dbReference type="NCBI Taxonomy" id="2211376"/>
    <lineage>
        <taxon>Bacteria</taxon>
        <taxon>Candidatus Methylomirabilota</taxon>
        <taxon>Candidatus Methylomirabilia</taxon>
        <taxon>Candidatus Methylomirabilales</taxon>
        <taxon>Candidatus Methylomirabilaceae</taxon>
        <taxon>Candidatus Methylomirabilis</taxon>
    </lineage>
</organism>
<name>A0A564ZIV1_9BACT</name>
<reference evidence="1 2" key="1">
    <citation type="submission" date="2019-07" db="EMBL/GenBank/DDBJ databases">
        <authorList>
            <person name="Cremers G."/>
        </authorList>
    </citation>
    <scope>NUCLEOTIDE SEQUENCE [LARGE SCALE GENOMIC DNA]</scope>
</reference>
<keyword evidence="2" id="KW-1185">Reference proteome</keyword>
<dbReference type="EMBL" id="CABIKM010000025">
    <property type="protein sequence ID" value="VUZ85280.1"/>
    <property type="molecule type" value="Genomic_DNA"/>
</dbReference>
<protein>
    <recommendedName>
        <fullName evidence="3">Addiction module component</fullName>
    </recommendedName>
</protein>
<dbReference type="Proteomes" id="UP000334340">
    <property type="component" value="Unassembled WGS sequence"/>
</dbReference>
<proteinExistence type="predicted"/>
<evidence type="ECO:0000313" key="1">
    <source>
        <dbReference type="EMBL" id="VUZ85280.1"/>
    </source>
</evidence>
<evidence type="ECO:0008006" key="3">
    <source>
        <dbReference type="Google" id="ProtNLM"/>
    </source>
</evidence>
<evidence type="ECO:0000313" key="2">
    <source>
        <dbReference type="Proteomes" id="UP000334340"/>
    </source>
</evidence>
<gene>
    <name evidence="1" type="ORF">MELA_01662</name>
</gene>